<sequence>MIRNTRSNVVLKLPRRYAKTINLTLSSQEMLVYQGISNMVRQLYQTPSSVLNKLILLTIQREVGSSIQSVLPTLSKIIQNPHLPKEIHQGFSDIYELAQATKENVKVEALRKIIASTSDKYLVFTHFVETQKFMSSYLDKAGISASLFNGKMSNAEKV</sequence>
<proteinExistence type="predicted"/>
<evidence type="ECO:0000313" key="2">
    <source>
        <dbReference type="Proteomes" id="UP000231067"/>
    </source>
</evidence>
<organism evidence="1 2">
    <name type="scientific">Candidatus Desantisbacteria bacterium CG23_combo_of_CG06-09_8_20_14_all_40_23</name>
    <dbReference type="NCBI Taxonomy" id="1974550"/>
    <lineage>
        <taxon>Bacteria</taxon>
        <taxon>Candidatus Desantisiibacteriota</taxon>
    </lineage>
</organism>
<dbReference type="Proteomes" id="UP000231067">
    <property type="component" value="Unassembled WGS sequence"/>
</dbReference>
<gene>
    <name evidence="1" type="ORF">COX18_07930</name>
</gene>
<dbReference type="Gene3D" id="3.40.50.300">
    <property type="entry name" value="P-loop containing nucleotide triphosphate hydrolases"/>
    <property type="match status" value="1"/>
</dbReference>
<reference evidence="1 2" key="1">
    <citation type="submission" date="2017-09" db="EMBL/GenBank/DDBJ databases">
        <title>Depth-based differentiation of microbial function through sediment-hosted aquifers and enrichment of novel symbionts in the deep terrestrial subsurface.</title>
        <authorList>
            <person name="Probst A.J."/>
            <person name="Ladd B."/>
            <person name="Jarett J.K."/>
            <person name="Geller-Mcgrath D.E."/>
            <person name="Sieber C.M."/>
            <person name="Emerson J.B."/>
            <person name="Anantharaman K."/>
            <person name="Thomas B.C."/>
            <person name="Malmstrom R."/>
            <person name="Stieglmeier M."/>
            <person name="Klingl A."/>
            <person name="Woyke T."/>
            <person name="Ryan C.M."/>
            <person name="Banfield J.F."/>
        </authorList>
    </citation>
    <scope>NUCLEOTIDE SEQUENCE [LARGE SCALE GENOMIC DNA]</scope>
    <source>
        <strain evidence="1">CG23_combo_of_CG06-09_8_20_14_all_40_23</strain>
    </source>
</reference>
<accession>A0A2H0A6I3</accession>
<evidence type="ECO:0000313" key="1">
    <source>
        <dbReference type="EMBL" id="PIP40058.1"/>
    </source>
</evidence>
<dbReference type="AlphaFoldDB" id="A0A2H0A6I3"/>
<dbReference type="InterPro" id="IPR027417">
    <property type="entry name" value="P-loop_NTPase"/>
</dbReference>
<dbReference type="SUPFAM" id="SSF52540">
    <property type="entry name" value="P-loop containing nucleoside triphosphate hydrolases"/>
    <property type="match status" value="1"/>
</dbReference>
<dbReference type="EMBL" id="PCSH01000141">
    <property type="protein sequence ID" value="PIP40058.1"/>
    <property type="molecule type" value="Genomic_DNA"/>
</dbReference>
<protein>
    <submittedName>
        <fullName evidence="1">Uncharacterized protein</fullName>
    </submittedName>
</protein>
<comment type="caution">
    <text evidence="1">The sequence shown here is derived from an EMBL/GenBank/DDBJ whole genome shotgun (WGS) entry which is preliminary data.</text>
</comment>
<name>A0A2H0A6I3_9BACT</name>